<gene>
    <name evidence="1" type="ORF">FNL39_104119</name>
</gene>
<dbReference type="Gene3D" id="3.40.50.12580">
    <property type="match status" value="1"/>
</dbReference>
<dbReference type="InterPro" id="IPR043148">
    <property type="entry name" value="TagF_C"/>
</dbReference>
<reference evidence="1 2" key="1">
    <citation type="submission" date="2019-07" db="EMBL/GenBank/DDBJ databases">
        <title>Genomic Encyclopedia of Type Strains, Phase IV (KMG-IV): sequencing the most valuable type-strain genomes for metagenomic binning, comparative biology and taxonomic classification.</title>
        <authorList>
            <person name="Goeker M."/>
        </authorList>
    </citation>
    <scope>NUCLEOTIDE SEQUENCE [LARGE SCALE GENOMIC DNA]</scope>
    <source>
        <strain evidence="1 2">DSM 44831</strain>
    </source>
</reference>
<evidence type="ECO:0000313" key="1">
    <source>
        <dbReference type="EMBL" id="KAF0846698.1"/>
    </source>
</evidence>
<dbReference type="EMBL" id="VMSD01000004">
    <property type="protein sequence ID" value="KAF0846698.1"/>
    <property type="molecule type" value="Genomic_DNA"/>
</dbReference>
<sequence>MRASRALRPSYRQAFGLSPGQKLVVVSSTWGPESLLGAAPGLLLRLAEQLPFDEFRILLAPHPNIVAGHSSWQFGEYTAAARRAGVTIPKDVDAWRTAIIAADIVVGDHGSVPFYSAALGIPLILATAPVESVDPRSPIAKLLDTAPRIDIRGDLATQIRDVIIDHDPDRYSPITTFTTSEPDASPANLRSLMYRTMKFPEPAEPAELSALPMPSQPLHAPHSYLAVVRSGRNRTASIIRYPAERLRSGYETPRGTYIVVGTTEPRRRWMQLADAVVGDPSSQTTAWIAETLAALPGSMLAAAPDEAGVWYLGDRTGTIVTATGDACHLPLVTPLACHHLAQSRPLSEFAGEWEIDCADRILVVTVRTVGHGSFASAQPDL</sequence>
<keyword evidence="2" id="KW-1185">Reference proteome</keyword>
<accession>A0ABQ6YLP1</accession>
<protein>
    <submittedName>
        <fullName evidence="1">Uncharacterized protein</fullName>
    </submittedName>
</protein>
<dbReference type="SUPFAM" id="SSF53756">
    <property type="entry name" value="UDP-Glycosyltransferase/glycogen phosphorylase"/>
    <property type="match status" value="1"/>
</dbReference>
<proteinExistence type="predicted"/>
<comment type="caution">
    <text evidence="1">The sequence shown here is derived from an EMBL/GenBank/DDBJ whole genome shotgun (WGS) entry which is preliminary data.</text>
</comment>
<evidence type="ECO:0000313" key="2">
    <source>
        <dbReference type="Proteomes" id="UP000798951"/>
    </source>
</evidence>
<dbReference type="Proteomes" id="UP000798951">
    <property type="component" value="Unassembled WGS sequence"/>
</dbReference>
<name>A0ABQ6YLP1_9NOCA</name>
<organism evidence="1 2">
    <name type="scientific">Nocardia caishijiensis</name>
    <dbReference type="NCBI Taxonomy" id="184756"/>
    <lineage>
        <taxon>Bacteria</taxon>
        <taxon>Bacillati</taxon>
        <taxon>Actinomycetota</taxon>
        <taxon>Actinomycetes</taxon>
        <taxon>Mycobacteriales</taxon>
        <taxon>Nocardiaceae</taxon>
        <taxon>Nocardia</taxon>
    </lineage>
</organism>